<evidence type="ECO:0000256" key="3">
    <source>
        <dbReference type="ARBA" id="ARBA00022692"/>
    </source>
</evidence>
<name>A0A2G3AG10_CAPAN</name>
<proteinExistence type="inferred from homology"/>
<evidence type="ECO:0000256" key="5">
    <source>
        <dbReference type="ARBA" id="ARBA00023136"/>
    </source>
</evidence>
<reference evidence="7 8" key="2">
    <citation type="journal article" date="2017" name="Genome Biol.">
        <title>New reference genome sequences of hot pepper reveal the massive evolution of plant disease-resistance genes by retroduplication.</title>
        <authorList>
            <person name="Kim S."/>
            <person name="Park J."/>
            <person name="Yeom S.I."/>
            <person name="Kim Y.M."/>
            <person name="Seo E."/>
            <person name="Kim K.T."/>
            <person name="Kim M.S."/>
            <person name="Lee J.M."/>
            <person name="Cheong K."/>
            <person name="Shin H.S."/>
            <person name="Kim S.B."/>
            <person name="Han K."/>
            <person name="Lee J."/>
            <person name="Park M."/>
            <person name="Lee H.A."/>
            <person name="Lee H.Y."/>
            <person name="Lee Y."/>
            <person name="Oh S."/>
            <person name="Lee J.H."/>
            <person name="Choi E."/>
            <person name="Choi E."/>
            <person name="Lee S.E."/>
            <person name="Jeon J."/>
            <person name="Kim H."/>
            <person name="Choi G."/>
            <person name="Song H."/>
            <person name="Lee J."/>
            <person name="Lee S.C."/>
            <person name="Kwon J.K."/>
            <person name="Lee H.Y."/>
            <person name="Koo N."/>
            <person name="Hong Y."/>
            <person name="Kim R.W."/>
            <person name="Kang W.H."/>
            <person name="Huh J.H."/>
            <person name="Kang B.C."/>
            <person name="Yang T.J."/>
            <person name="Lee Y.H."/>
            <person name="Bennetzen J.L."/>
            <person name="Choi D."/>
        </authorList>
    </citation>
    <scope>NUCLEOTIDE SEQUENCE [LARGE SCALE GENOMIC DNA]</scope>
    <source>
        <strain evidence="8">cv. CM334</strain>
    </source>
</reference>
<keyword evidence="8" id="KW-1185">Reference proteome</keyword>
<evidence type="ECO:0000313" key="8">
    <source>
        <dbReference type="Proteomes" id="UP000222542"/>
    </source>
</evidence>
<comment type="similarity">
    <text evidence="2">Belongs to the tetraspanin (TM4SF) family.</text>
</comment>
<gene>
    <name evidence="7" type="ORF">T459_01057</name>
</gene>
<dbReference type="EMBL" id="AYRZ02000001">
    <property type="protein sequence ID" value="PHT93175.1"/>
    <property type="molecule type" value="Genomic_DNA"/>
</dbReference>
<evidence type="ECO:0000313" key="7">
    <source>
        <dbReference type="EMBL" id="PHT93175.1"/>
    </source>
</evidence>
<reference evidence="7 8" key="1">
    <citation type="journal article" date="2014" name="Nat. Genet.">
        <title>Genome sequence of the hot pepper provides insights into the evolution of pungency in Capsicum species.</title>
        <authorList>
            <person name="Kim S."/>
            <person name="Park M."/>
            <person name="Yeom S.I."/>
            <person name="Kim Y.M."/>
            <person name="Lee J.M."/>
            <person name="Lee H.A."/>
            <person name="Seo E."/>
            <person name="Choi J."/>
            <person name="Cheong K."/>
            <person name="Kim K.T."/>
            <person name="Jung K."/>
            <person name="Lee G.W."/>
            <person name="Oh S.K."/>
            <person name="Bae C."/>
            <person name="Kim S.B."/>
            <person name="Lee H.Y."/>
            <person name="Kim S.Y."/>
            <person name="Kim M.S."/>
            <person name="Kang B.C."/>
            <person name="Jo Y.D."/>
            <person name="Yang H.B."/>
            <person name="Jeong H.J."/>
            <person name="Kang W.H."/>
            <person name="Kwon J.K."/>
            <person name="Shin C."/>
            <person name="Lim J.Y."/>
            <person name="Park J.H."/>
            <person name="Huh J.H."/>
            <person name="Kim J.S."/>
            <person name="Kim B.D."/>
            <person name="Cohen O."/>
            <person name="Paran I."/>
            <person name="Suh M.C."/>
            <person name="Lee S.B."/>
            <person name="Kim Y.K."/>
            <person name="Shin Y."/>
            <person name="Noh S.J."/>
            <person name="Park J."/>
            <person name="Seo Y.S."/>
            <person name="Kwon S.Y."/>
            <person name="Kim H.A."/>
            <person name="Park J.M."/>
            <person name="Kim H.J."/>
            <person name="Choi S.B."/>
            <person name="Bosland P.W."/>
            <person name="Reeves G."/>
            <person name="Jo S.H."/>
            <person name="Lee B.W."/>
            <person name="Cho H.T."/>
            <person name="Choi H.S."/>
            <person name="Lee M.S."/>
            <person name="Yu Y."/>
            <person name="Do Choi Y."/>
            <person name="Park B.S."/>
            <person name="van Deynze A."/>
            <person name="Ashrafi H."/>
            <person name="Hill T."/>
            <person name="Kim W.T."/>
            <person name="Pai H.S."/>
            <person name="Ahn H.K."/>
            <person name="Yeam I."/>
            <person name="Giovannoni J.J."/>
            <person name="Rose J.K."/>
            <person name="Sorensen I."/>
            <person name="Lee S.J."/>
            <person name="Kim R.W."/>
            <person name="Choi I.Y."/>
            <person name="Choi B.S."/>
            <person name="Lim J.S."/>
            <person name="Lee Y.H."/>
            <person name="Choi D."/>
        </authorList>
    </citation>
    <scope>NUCLEOTIDE SEQUENCE [LARGE SCALE GENOMIC DNA]</scope>
    <source>
        <strain evidence="8">cv. CM334</strain>
    </source>
</reference>
<dbReference type="Gramene" id="PHT93175">
    <property type="protein sequence ID" value="PHT93175"/>
    <property type="gene ID" value="T459_01057"/>
</dbReference>
<feature type="transmembrane region" description="Helical" evidence="6">
    <location>
        <begin position="30"/>
        <end position="52"/>
    </location>
</feature>
<dbReference type="STRING" id="4072.A0A2G3AG10"/>
<accession>A0A2G3AG10</accession>
<dbReference type="Proteomes" id="UP000222542">
    <property type="component" value="Unassembled WGS sequence"/>
</dbReference>
<feature type="transmembrane region" description="Helical" evidence="6">
    <location>
        <begin position="64"/>
        <end position="84"/>
    </location>
</feature>
<keyword evidence="3 6" id="KW-0812">Transmembrane</keyword>
<comment type="caution">
    <text evidence="7">The sequence shown here is derived from an EMBL/GenBank/DDBJ whole genome shotgun (WGS) entry which is preliminary data.</text>
</comment>
<evidence type="ECO:0000256" key="4">
    <source>
        <dbReference type="ARBA" id="ARBA00022989"/>
    </source>
</evidence>
<comment type="subcellular location">
    <subcellularLocation>
        <location evidence="1">Membrane</location>
    </subcellularLocation>
</comment>
<keyword evidence="4 6" id="KW-1133">Transmembrane helix</keyword>
<dbReference type="GO" id="GO:0009734">
    <property type="term" value="P:auxin-activated signaling pathway"/>
    <property type="evidence" value="ECO:0007669"/>
    <property type="project" value="InterPro"/>
</dbReference>
<dbReference type="PANTHER" id="PTHR32191">
    <property type="entry name" value="TETRASPANIN-8-RELATED"/>
    <property type="match status" value="1"/>
</dbReference>
<evidence type="ECO:0000256" key="1">
    <source>
        <dbReference type="ARBA" id="ARBA00004370"/>
    </source>
</evidence>
<evidence type="ECO:0000256" key="2">
    <source>
        <dbReference type="ARBA" id="ARBA00006840"/>
    </source>
</evidence>
<dbReference type="AlphaFoldDB" id="A0A2G3AG10"/>
<organism evidence="7 8">
    <name type="scientific">Capsicum annuum</name>
    <name type="common">Capsicum pepper</name>
    <dbReference type="NCBI Taxonomy" id="4072"/>
    <lineage>
        <taxon>Eukaryota</taxon>
        <taxon>Viridiplantae</taxon>
        <taxon>Streptophyta</taxon>
        <taxon>Embryophyta</taxon>
        <taxon>Tracheophyta</taxon>
        <taxon>Spermatophyta</taxon>
        <taxon>Magnoliopsida</taxon>
        <taxon>eudicotyledons</taxon>
        <taxon>Gunneridae</taxon>
        <taxon>Pentapetalae</taxon>
        <taxon>asterids</taxon>
        <taxon>lamiids</taxon>
        <taxon>Solanales</taxon>
        <taxon>Solanaceae</taxon>
        <taxon>Solanoideae</taxon>
        <taxon>Capsiceae</taxon>
        <taxon>Capsicum</taxon>
    </lineage>
</organism>
<dbReference type="GO" id="GO:0016020">
    <property type="term" value="C:membrane"/>
    <property type="evidence" value="ECO:0007669"/>
    <property type="project" value="UniProtKB-SubCell"/>
</dbReference>
<protein>
    <submittedName>
        <fullName evidence="7">Tetraspanin-7</fullName>
    </submittedName>
</protein>
<dbReference type="InterPro" id="IPR044991">
    <property type="entry name" value="TET_plant"/>
</dbReference>
<keyword evidence="5 6" id="KW-0472">Membrane</keyword>
<sequence>MKSSGCPYFLSKSPKFKSYERKMVRCSNNLVGILNMVTLLISIPIIGGVIQLSKQVNIECEKFLEKLVIALGVFILFVSLAGIIVSSSRVTWLLWVSISSMLLEKIEGKVSFRS</sequence>
<evidence type="ECO:0000256" key="6">
    <source>
        <dbReference type="SAM" id="Phobius"/>
    </source>
</evidence>
<dbReference type="OMA" id="WLRITVI"/>